<proteinExistence type="predicted"/>
<evidence type="ECO:0000256" key="1">
    <source>
        <dbReference type="SAM" id="MobiDB-lite"/>
    </source>
</evidence>
<evidence type="ECO:0000313" key="3">
    <source>
        <dbReference type="Proteomes" id="UP000276133"/>
    </source>
</evidence>
<dbReference type="AlphaFoldDB" id="A0A3M7T432"/>
<comment type="caution">
    <text evidence="2">The sequence shown here is derived from an EMBL/GenBank/DDBJ whole genome shotgun (WGS) entry which is preliminary data.</text>
</comment>
<keyword evidence="3" id="KW-1185">Reference proteome</keyword>
<gene>
    <name evidence="2" type="ORF">BpHYR1_053310</name>
</gene>
<accession>A0A3M7T432</accession>
<evidence type="ECO:0000313" key="2">
    <source>
        <dbReference type="EMBL" id="RNA42687.1"/>
    </source>
</evidence>
<dbReference type="EMBL" id="REGN01000328">
    <property type="protein sequence ID" value="RNA42687.1"/>
    <property type="molecule type" value="Genomic_DNA"/>
</dbReference>
<dbReference type="Proteomes" id="UP000276133">
    <property type="component" value="Unassembled WGS sequence"/>
</dbReference>
<feature type="region of interest" description="Disordered" evidence="1">
    <location>
        <begin position="62"/>
        <end position="83"/>
    </location>
</feature>
<protein>
    <submittedName>
        <fullName evidence="2">Uncharacterized protein</fullName>
    </submittedName>
</protein>
<organism evidence="2 3">
    <name type="scientific">Brachionus plicatilis</name>
    <name type="common">Marine rotifer</name>
    <name type="synonym">Brachionus muelleri</name>
    <dbReference type="NCBI Taxonomy" id="10195"/>
    <lineage>
        <taxon>Eukaryota</taxon>
        <taxon>Metazoa</taxon>
        <taxon>Spiralia</taxon>
        <taxon>Gnathifera</taxon>
        <taxon>Rotifera</taxon>
        <taxon>Eurotatoria</taxon>
        <taxon>Monogononta</taxon>
        <taxon>Pseudotrocha</taxon>
        <taxon>Ploima</taxon>
        <taxon>Brachionidae</taxon>
        <taxon>Brachionus</taxon>
    </lineage>
</organism>
<name>A0A3M7T432_BRAPC</name>
<reference evidence="2 3" key="1">
    <citation type="journal article" date="2018" name="Sci. Rep.">
        <title>Genomic signatures of local adaptation to the degree of environmental predictability in rotifers.</title>
        <authorList>
            <person name="Franch-Gras L."/>
            <person name="Hahn C."/>
            <person name="Garcia-Roger E.M."/>
            <person name="Carmona M.J."/>
            <person name="Serra M."/>
            <person name="Gomez A."/>
        </authorList>
    </citation>
    <scope>NUCLEOTIDE SEQUENCE [LARGE SCALE GENOMIC DNA]</scope>
    <source>
        <strain evidence="2">HYR1</strain>
    </source>
</reference>
<sequence length="83" mass="9460">MVKLNTTKKIKNIANSFDTHKNKFCNIDDENCSQISSSFYEVIYYSPEKIIDTILKIQSSEQEDVSESNVLINDTGVRGRGRP</sequence>